<dbReference type="RefSeq" id="YP_009056808.1">
    <property type="nucleotide sequence ID" value="NC_024794.1"/>
</dbReference>
<dbReference type="GO" id="GO:0039653">
    <property type="term" value="P:symbiont-mediated suppression of host transcription"/>
    <property type="evidence" value="ECO:0007669"/>
    <property type="project" value="InterPro"/>
</dbReference>
<protein>
    <submittedName>
        <fullName evidence="1">Inhibitor of host transcription</fullName>
    </submittedName>
</protein>
<evidence type="ECO:0000313" key="2">
    <source>
        <dbReference type="Proteomes" id="UP000027388"/>
    </source>
</evidence>
<keyword evidence="2" id="KW-1185">Reference proteome</keyword>
<evidence type="ECO:0000313" key="1">
    <source>
        <dbReference type="EMBL" id="AHV82925.1"/>
    </source>
</evidence>
<proteinExistence type="predicted"/>
<accession>A0A067ZJ23</accession>
<dbReference type="KEGG" id="vg:20284372"/>
<name>A0A067ZJ23_9CAUD</name>
<dbReference type="InterPro" id="IPR020367">
    <property type="entry name" value="Host_transcript_inhib_Alc"/>
</dbReference>
<dbReference type="Pfam" id="PF17527">
    <property type="entry name" value="ALC"/>
    <property type="match status" value="1"/>
</dbReference>
<dbReference type="EMBL" id="KF562341">
    <property type="protein sequence ID" value="AHV82925.1"/>
    <property type="molecule type" value="Genomic_DNA"/>
</dbReference>
<reference evidence="1 2" key="1">
    <citation type="journal article" date="2014" name="Vet. Microbiol.">
        <title>A cocktail of in vitro efficient phages is not a guarantee for in vivo therapeutic results against avian colibacillosis.</title>
        <authorList>
            <person name="Tsonos J."/>
            <person name="Oosterik L.H."/>
            <person name="Tuntufye H.N."/>
            <person name="Klumpp J."/>
            <person name="Butaye P."/>
            <person name="De Greve H."/>
            <person name="Hernalsteens J.P."/>
            <person name="Lavigne R."/>
            <person name="Goddeeris B.M."/>
        </authorList>
    </citation>
    <scope>NUCLEOTIDE SEQUENCE [LARGE SCALE GENOMIC DNA]</scope>
</reference>
<dbReference type="GeneID" id="20284372"/>
<dbReference type="Proteomes" id="UP000027388">
    <property type="component" value="Segment"/>
</dbReference>
<organism evidence="1 2">
    <name type="scientific">Escherichia phage vB_EcoM_PhAPEC2</name>
    <dbReference type="NCBI Taxonomy" id="1391224"/>
    <lineage>
        <taxon>Viruses</taxon>
        <taxon>Duplodnaviria</taxon>
        <taxon>Heunggongvirae</taxon>
        <taxon>Uroviricota</taxon>
        <taxon>Caudoviricetes</taxon>
        <taxon>Pantevenvirales</taxon>
        <taxon>Straboviridae</taxon>
        <taxon>Tevenvirinae</taxon>
        <taxon>Mosigvirus</taxon>
        <taxon>Mosigvirus phapec2</taxon>
    </lineage>
</organism>
<gene>
    <name evidence="1" type="ORF">PhAPEC2_216</name>
</gene>
<sequence>MVYKHQGRCYYGFYQQHEEKIMNMQLITNDMVVTAFGDTTDGIRVFKKGRPVGYLTDLRVTLAKNLKKKVKQKEYSTRYAEEKREAMPEAVNAMVEFLQNNLTKYDANVFINISQPNVHIAGIKFYIICDPLTDKFNRLGISSPYHTAEELCVLFESYKIQCDGLKTVLINGLSRDEIIEIIKTCLK</sequence>